<dbReference type="PANTHER" id="PTHR46148:SF60">
    <property type="entry name" value="CHROMO DOMAIN-CONTAINING PROTEIN"/>
    <property type="match status" value="1"/>
</dbReference>
<dbReference type="InterPro" id="IPR056924">
    <property type="entry name" value="SH3_Tf2-1"/>
</dbReference>
<dbReference type="InterPro" id="IPR041588">
    <property type="entry name" value="Integrase_H2C2"/>
</dbReference>
<organism evidence="3 4">
    <name type="scientific">Coffea arabica</name>
    <name type="common">Arabian coffee</name>
    <dbReference type="NCBI Taxonomy" id="13443"/>
    <lineage>
        <taxon>Eukaryota</taxon>
        <taxon>Viridiplantae</taxon>
        <taxon>Streptophyta</taxon>
        <taxon>Embryophyta</taxon>
        <taxon>Tracheophyta</taxon>
        <taxon>Spermatophyta</taxon>
        <taxon>Magnoliopsida</taxon>
        <taxon>eudicotyledons</taxon>
        <taxon>Gunneridae</taxon>
        <taxon>Pentapetalae</taxon>
        <taxon>asterids</taxon>
        <taxon>lamiids</taxon>
        <taxon>Gentianales</taxon>
        <taxon>Rubiaceae</taxon>
        <taxon>Ixoroideae</taxon>
        <taxon>Gardenieae complex</taxon>
        <taxon>Bertiereae - Coffeeae clade</taxon>
        <taxon>Coffeeae</taxon>
        <taxon>Coffea</taxon>
    </lineage>
</organism>
<protein>
    <submittedName>
        <fullName evidence="4">Uncharacterized protein</fullName>
    </submittedName>
</protein>
<feature type="domain" description="Integrase zinc-binding" evidence="1">
    <location>
        <begin position="40"/>
        <end position="97"/>
    </location>
</feature>
<sequence>MKELTVQKWVERVKKGELPNFNLGPDRILRFWNRVVVPKDDALKKEILDESHRSRYTVYSGGGKTYQDLKSLYWWDNMKAEIAQFIQKCLTCQQVKAEHQKPSGLLQALEIPEWKWEHITMDFDEVGERKIIDPATIPRVEETYERVKMIRQRLQTAQNRQKSYANHQRKDLEFEIGDKVFLGVTPLKGKKKLQPRYLGPFSILQRIRKVAYRLELPASLSRIHDVFHVSLLKKYHPDLTHILPPEDIELDESLAYEERPI</sequence>
<evidence type="ECO:0000313" key="4">
    <source>
        <dbReference type="RefSeq" id="XP_071902702.1"/>
    </source>
</evidence>
<dbReference type="Pfam" id="PF17921">
    <property type="entry name" value="Integrase_H2C2"/>
    <property type="match status" value="1"/>
</dbReference>
<reference evidence="4" key="1">
    <citation type="submission" date="2025-08" db="UniProtKB">
        <authorList>
            <consortium name="RefSeq"/>
        </authorList>
    </citation>
    <scope>IDENTIFICATION</scope>
    <source>
        <tissue evidence="4">Leaves</tissue>
    </source>
</reference>
<evidence type="ECO:0000259" key="1">
    <source>
        <dbReference type="Pfam" id="PF17921"/>
    </source>
</evidence>
<keyword evidence="3" id="KW-1185">Reference proteome</keyword>
<evidence type="ECO:0000259" key="2">
    <source>
        <dbReference type="Pfam" id="PF24626"/>
    </source>
</evidence>
<dbReference type="PANTHER" id="PTHR46148">
    <property type="entry name" value="CHROMO DOMAIN-CONTAINING PROTEIN"/>
    <property type="match status" value="1"/>
</dbReference>
<dbReference type="Gene3D" id="1.10.340.70">
    <property type="match status" value="1"/>
</dbReference>
<gene>
    <name evidence="4" type="primary">LOC140005594</name>
</gene>
<dbReference type="RefSeq" id="XP_071902702.1">
    <property type="nucleotide sequence ID" value="XM_072046601.1"/>
</dbReference>
<dbReference type="GeneID" id="140005594"/>
<evidence type="ECO:0000313" key="3">
    <source>
        <dbReference type="Proteomes" id="UP001652660"/>
    </source>
</evidence>
<proteinExistence type="predicted"/>
<dbReference type="Pfam" id="PF24626">
    <property type="entry name" value="SH3_Tf2-1"/>
    <property type="match status" value="1"/>
</dbReference>
<dbReference type="Proteomes" id="UP001652660">
    <property type="component" value="Chromosome 4e"/>
</dbReference>
<accession>A0ABM4U5Z4</accession>
<name>A0ABM4U5Z4_COFAR</name>
<feature type="domain" description="Tf2-1-like SH3-like" evidence="2">
    <location>
        <begin position="177"/>
        <end position="236"/>
    </location>
</feature>